<dbReference type="Pfam" id="PF13400">
    <property type="entry name" value="Tad"/>
    <property type="match status" value="1"/>
</dbReference>
<gene>
    <name evidence="3" type="ORF">SAMN05428963_10295</name>
</gene>
<dbReference type="STRING" id="1365950.SAMN05428963_10295"/>
<keyword evidence="1" id="KW-0812">Transmembrane</keyword>
<organism evidence="3 4">
    <name type="scientific">Consotaella salsifontis</name>
    <dbReference type="NCBI Taxonomy" id="1365950"/>
    <lineage>
        <taxon>Bacteria</taxon>
        <taxon>Pseudomonadati</taxon>
        <taxon>Pseudomonadota</taxon>
        <taxon>Alphaproteobacteria</taxon>
        <taxon>Hyphomicrobiales</taxon>
        <taxon>Aurantimonadaceae</taxon>
        <taxon>Consotaella</taxon>
    </lineage>
</organism>
<dbReference type="InterPro" id="IPR002035">
    <property type="entry name" value="VWF_A"/>
</dbReference>
<proteinExistence type="predicted"/>
<dbReference type="PROSITE" id="PS50234">
    <property type="entry name" value="VWFA"/>
    <property type="match status" value="1"/>
</dbReference>
<keyword evidence="1" id="KW-0472">Membrane</keyword>
<evidence type="ECO:0000313" key="3">
    <source>
        <dbReference type="EMBL" id="SJZ65617.1"/>
    </source>
</evidence>
<feature type="transmembrane region" description="Helical" evidence="1">
    <location>
        <begin position="17"/>
        <end position="40"/>
    </location>
</feature>
<reference evidence="4" key="1">
    <citation type="submission" date="2017-02" db="EMBL/GenBank/DDBJ databases">
        <authorList>
            <person name="Varghese N."/>
            <person name="Submissions S."/>
        </authorList>
    </citation>
    <scope>NUCLEOTIDE SEQUENCE [LARGE SCALE GENOMIC DNA]</scope>
    <source>
        <strain evidence="4">USBA 369</strain>
    </source>
</reference>
<dbReference type="InterPro" id="IPR036465">
    <property type="entry name" value="vWFA_dom_sf"/>
</dbReference>
<sequence length="439" mass="47716">MRHGAIARFLGASEGNIPILTAALLVPMMLIAGGAIDLVAYQTKKITLQDALDRGVLAAAALSQTKDSKDTVIEYLKASSLSNAAVSVEDDHSTNAKAVNATARLIYNTTFLKIAGIDKMNIVAQASAEEQRKNIEISLLLDISGSMLDNGGIYQLKPAAKEFINTILKEDVRAMTSVNLVPYAGEVNVGHDMWNFLAGGSYKRAHAYPSSCFEFLNGDFKIGVTELSKRDQVPHFTYYNYKKSGKEPWWCPTDDTPITYLSNDPQVLGTAIDNLKVFDGTGTAYAMKWATMLLDPAMRPTLNAASYNGLISSSFPDRPADYGDQETMKVIVLMTDGQIGFQQRPTNNRTFLYEPQNASNFKELFSQSKAQAQLDSLCTDAKGKGIRIFTIGFKLTNSVAAKLATCASSASDAYRADGVDIADAFKSIATSIQKLKLTK</sequence>
<evidence type="ECO:0000256" key="1">
    <source>
        <dbReference type="SAM" id="Phobius"/>
    </source>
</evidence>
<protein>
    <submittedName>
        <fullName evidence="3">Flp pilus assembly protein TadG</fullName>
    </submittedName>
</protein>
<dbReference type="Proteomes" id="UP000190135">
    <property type="component" value="Unassembled WGS sequence"/>
</dbReference>
<dbReference type="Gene3D" id="3.40.50.410">
    <property type="entry name" value="von Willebrand factor, type A domain"/>
    <property type="match status" value="1"/>
</dbReference>
<name>A0A1T4MFI1_9HYPH</name>
<evidence type="ECO:0000313" key="4">
    <source>
        <dbReference type="Proteomes" id="UP000190135"/>
    </source>
</evidence>
<keyword evidence="1" id="KW-1133">Transmembrane helix</keyword>
<keyword evidence="4" id="KW-1185">Reference proteome</keyword>
<dbReference type="InterPro" id="IPR028087">
    <property type="entry name" value="Tad_N"/>
</dbReference>
<feature type="domain" description="VWFA" evidence="2">
    <location>
        <begin position="136"/>
        <end position="435"/>
    </location>
</feature>
<accession>A0A1T4MFI1</accession>
<dbReference type="RefSeq" id="WP_131829852.1">
    <property type="nucleotide sequence ID" value="NZ_FUXL01000002.1"/>
</dbReference>
<dbReference type="EMBL" id="FUXL01000002">
    <property type="protein sequence ID" value="SJZ65617.1"/>
    <property type="molecule type" value="Genomic_DNA"/>
</dbReference>
<dbReference type="OrthoDB" id="7522752at2"/>
<dbReference type="AlphaFoldDB" id="A0A1T4MFI1"/>
<evidence type="ECO:0000259" key="2">
    <source>
        <dbReference type="PROSITE" id="PS50234"/>
    </source>
</evidence>
<dbReference type="SUPFAM" id="SSF53300">
    <property type="entry name" value="vWA-like"/>
    <property type="match status" value="1"/>
</dbReference>